<feature type="domain" description="HTH deoR-type" evidence="4">
    <location>
        <begin position="3"/>
        <end position="58"/>
    </location>
</feature>
<dbReference type="GO" id="GO:0003700">
    <property type="term" value="F:DNA-binding transcription factor activity"/>
    <property type="evidence" value="ECO:0007669"/>
    <property type="project" value="InterPro"/>
</dbReference>
<dbReference type="AlphaFoldDB" id="A0A5B8JGW8"/>
<dbReference type="PROSITE" id="PS00894">
    <property type="entry name" value="HTH_DEOR_1"/>
    <property type="match status" value="1"/>
</dbReference>
<keyword evidence="3" id="KW-0804">Transcription</keyword>
<dbReference type="InterPro" id="IPR014036">
    <property type="entry name" value="DeoR-like_C"/>
</dbReference>
<dbReference type="PROSITE" id="PS51000">
    <property type="entry name" value="HTH_DEOR_2"/>
    <property type="match status" value="1"/>
</dbReference>
<dbReference type="PANTHER" id="PTHR30363">
    <property type="entry name" value="HTH-TYPE TRANSCRIPTIONAL REGULATOR SRLR-RELATED"/>
    <property type="match status" value="1"/>
</dbReference>
<accession>A0A5B8JGW8</accession>
<keyword evidence="1" id="KW-0805">Transcription regulation</keyword>
<name>A0A5B8JGW8_9MOLU</name>
<dbReference type="InterPro" id="IPR036388">
    <property type="entry name" value="WH-like_DNA-bd_sf"/>
</dbReference>
<dbReference type="EMBL" id="CP041663">
    <property type="protein sequence ID" value="QDY88403.1"/>
    <property type="molecule type" value="Genomic_DNA"/>
</dbReference>
<dbReference type="Gene3D" id="1.10.10.10">
    <property type="entry name" value="Winged helix-like DNA-binding domain superfamily/Winged helix DNA-binding domain"/>
    <property type="match status" value="1"/>
</dbReference>
<dbReference type="InterPro" id="IPR001034">
    <property type="entry name" value="DeoR_HTH"/>
</dbReference>
<evidence type="ECO:0000256" key="3">
    <source>
        <dbReference type="ARBA" id="ARBA00023163"/>
    </source>
</evidence>
<dbReference type="OrthoDB" id="9797223at2"/>
<evidence type="ECO:0000256" key="1">
    <source>
        <dbReference type="ARBA" id="ARBA00023015"/>
    </source>
</evidence>
<dbReference type="SMART" id="SM01134">
    <property type="entry name" value="DeoRC"/>
    <property type="match status" value="1"/>
</dbReference>
<keyword evidence="2" id="KW-0238">DNA-binding</keyword>
<dbReference type="SUPFAM" id="SSF100950">
    <property type="entry name" value="NagB/RpiA/CoA transferase-like"/>
    <property type="match status" value="1"/>
</dbReference>
<dbReference type="PANTHER" id="PTHR30363:SF56">
    <property type="entry name" value="TRANSCRIPTIONAL REGULATOR, DEOR FAMILY"/>
    <property type="match status" value="1"/>
</dbReference>
<dbReference type="SMART" id="SM00420">
    <property type="entry name" value="HTH_DEOR"/>
    <property type="match status" value="1"/>
</dbReference>
<dbReference type="Gene3D" id="3.40.50.1360">
    <property type="match status" value="1"/>
</dbReference>
<evidence type="ECO:0000313" key="5">
    <source>
        <dbReference type="EMBL" id="QDY88403.1"/>
    </source>
</evidence>
<gene>
    <name evidence="5" type="ORF">FOY43_01845</name>
</gene>
<dbReference type="InterPro" id="IPR018356">
    <property type="entry name" value="Tscrpt_reg_HTH_DeoR_CS"/>
</dbReference>
<dbReference type="Proteomes" id="UP000317512">
    <property type="component" value="Chromosome"/>
</dbReference>
<reference evidence="6" key="1">
    <citation type="submission" date="2019-07" db="EMBL/GenBank/DDBJ databases">
        <title>Complete genome sequences of three Mycoplasma sp. 1220 strains.</title>
        <authorList>
            <person name="Grozner D."/>
            <person name="Forro B."/>
            <person name="Kovacs A.B."/>
            <person name="Marton S."/>
            <person name="Banyai K."/>
            <person name="Kreizinger Z."/>
            <person name="Sulyok K.M."/>
            <person name="Gyuranecz M."/>
        </authorList>
    </citation>
    <scope>NUCLEOTIDE SEQUENCE [LARGE SCALE GENOMIC DNA]</scope>
    <source>
        <strain evidence="6">MYCAV93</strain>
    </source>
</reference>
<dbReference type="GO" id="GO:0003677">
    <property type="term" value="F:DNA binding"/>
    <property type="evidence" value="ECO:0007669"/>
    <property type="project" value="UniProtKB-KW"/>
</dbReference>
<dbReference type="Pfam" id="PF00455">
    <property type="entry name" value="DeoRC"/>
    <property type="match status" value="1"/>
</dbReference>
<dbReference type="Pfam" id="PF08220">
    <property type="entry name" value="HTH_DeoR"/>
    <property type="match status" value="1"/>
</dbReference>
<proteinExistence type="predicted"/>
<organism evidence="5 6">
    <name type="scientific">Mycoplasma anserisalpingitidis</name>
    <dbReference type="NCBI Taxonomy" id="519450"/>
    <lineage>
        <taxon>Bacteria</taxon>
        <taxon>Bacillati</taxon>
        <taxon>Mycoplasmatota</taxon>
        <taxon>Mollicutes</taxon>
        <taxon>Mycoplasmataceae</taxon>
        <taxon>Mycoplasma</taxon>
    </lineage>
</organism>
<dbReference type="SUPFAM" id="SSF46785">
    <property type="entry name" value="Winged helix' DNA-binding domain"/>
    <property type="match status" value="1"/>
</dbReference>
<protein>
    <submittedName>
        <fullName evidence="5">DeoR/GlpR transcriptional regulator</fullName>
    </submittedName>
</protein>
<dbReference type="PRINTS" id="PR00037">
    <property type="entry name" value="HTHLACR"/>
</dbReference>
<sequence>MLKKQRHEIIINEVNSKGAATLKELSKLMKVSESTVRQDVIELDQKKAIKRVHGGAYTRDNKALNLDIWLESREQLEQDAKMNIAQKALEFIKNKSLIFIDAGTTTNELAKLLPNSKICVVTNSFSIANTLRNKSEIEIILIGGNVKKTTSNVIGSLAIDNLSMFNFDAGFFGANGYEKSVGFTTPELQECLFKKAALNKSKEKFILLDESKLNMNYKFSFASNKDDVTLITNADKDDISFEKTIFV</sequence>
<dbReference type="InterPro" id="IPR037171">
    <property type="entry name" value="NagB/RpiA_transferase-like"/>
</dbReference>
<dbReference type="RefSeq" id="WP_146308868.1">
    <property type="nucleotide sequence ID" value="NZ_CP041663.1"/>
</dbReference>
<dbReference type="InterPro" id="IPR050313">
    <property type="entry name" value="Carb_Metab_HTH_regulators"/>
</dbReference>
<evidence type="ECO:0000259" key="4">
    <source>
        <dbReference type="PROSITE" id="PS51000"/>
    </source>
</evidence>
<dbReference type="InterPro" id="IPR036390">
    <property type="entry name" value="WH_DNA-bd_sf"/>
</dbReference>
<evidence type="ECO:0000313" key="6">
    <source>
        <dbReference type="Proteomes" id="UP000317512"/>
    </source>
</evidence>
<evidence type="ECO:0000256" key="2">
    <source>
        <dbReference type="ARBA" id="ARBA00023125"/>
    </source>
</evidence>